<evidence type="ECO:0000313" key="1">
    <source>
        <dbReference type="EMBL" id="MBB6037717.1"/>
    </source>
</evidence>
<organism evidence="1 2">
    <name type="scientific">Phytomonospora endophytica</name>
    <dbReference type="NCBI Taxonomy" id="714109"/>
    <lineage>
        <taxon>Bacteria</taxon>
        <taxon>Bacillati</taxon>
        <taxon>Actinomycetota</taxon>
        <taxon>Actinomycetes</taxon>
        <taxon>Micromonosporales</taxon>
        <taxon>Micromonosporaceae</taxon>
        <taxon>Phytomonospora</taxon>
    </lineage>
</organism>
<proteinExistence type="predicted"/>
<dbReference type="Proteomes" id="UP000548476">
    <property type="component" value="Unassembled WGS sequence"/>
</dbReference>
<protein>
    <submittedName>
        <fullName evidence="1">Uncharacterized protein</fullName>
    </submittedName>
</protein>
<comment type="caution">
    <text evidence="1">The sequence shown here is derived from an EMBL/GenBank/DDBJ whole genome shotgun (WGS) entry which is preliminary data.</text>
</comment>
<keyword evidence="2" id="KW-1185">Reference proteome</keyword>
<name>A0A841FWK3_9ACTN</name>
<dbReference type="EMBL" id="JACHGT010000013">
    <property type="protein sequence ID" value="MBB6037717.1"/>
    <property type="molecule type" value="Genomic_DNA"/>
</dbReference>
<sequence length="211" mass="22881">MLCLACVCVAWVLSHRRQQQQLDVVSAVADRDFADITETLEGTQRDLEAAQAINRVYVEETRHLADARLGAVLELARDTPGVTLPGLAHPDLAGGVLAGVHGELLDKVAAGIRAIREDMSGTTLTTIRHALAEPQSRLVRLLHQIDAELAVHKDRPEAVASLMRIDPHASASLHGLQRLRILCGETPGVQRSTSQILDMVEAARGRIQAHD</sequence>
<dbReference type="AlphaFoldDB" id="A0A841FWK3"/>
<gene>
    <name evidence="1" type="ORF">HNR73_005595</name>
</gene>
<reference evidence="1 2" key="1">
    <citation type="submission" date="2020-08" db="EMBL/GenBank/DDBJ databases">
        <title>Genomic Encyclopedia of Type Strains, Phase IV (KMG-IV): sequencing the most valuable type-strain genomes for metagenomic binning, comparative biology and taxonomic classification.</title>
        <authorList>
            <person name="Goeker M."/>
        </authorList>
    </citation>
    <scope>NUCLEOTIDE SEQUENCE [LARGE SCALE GENOMIC DNA]</scope>
    <source>
        <strain evidence="1 2">YIM 65646</strain>
    </source>
</reference>
<evidence type="ECO:0000313" key="2">
    <source>
        <dbReference type="Proteomes" id="UP000548476"/>
    </source>
</evidence>
<accession>A0A841FWK3</accession>